<gene>
    <name evidence="1" type="ORF">MML48_8g00007647</name>
</gene>
<proteinExistence type="predicted"/>
<dbReference type="Proteomes" id="UP001056778">
    <property type="component" value="Chromosome 8"/>
</dbReference>
<reference evidence="1" key="1">
    <citation type="submission" date="2022-04" db="EMBL/GenBank/DDBJ databases">
        <title>Chromosome-scale genome assembly of Holotrichia oblita Faldermann.</title>
        <authorList>
            <person name="Rongchong L."/>
        </authorList>
    </citation>
    <scope>NUCLEOTIDE SEQUENCE</scope>
    <source>
        <strain evidence="1">81SQS9</strain>
    </source>
</reference>
<sequence>MKGDTDALVFKIRIANSDDPDYVEIEVTPPWLNYYDLLKACCEKLNISPRNVERIRKMPDTKLCNDSDVGRLTNYQSLEIVLK</sequence>
<dbReference type="EMBL" id="CM043022">
    <property type="protein sequence ID" value="KAI4457021.1"/>
    <property type="molecule type" value="Genomic_DNA"/>
</dbReference>
<comment type="caution">
    <text evidence="1">The sequence shown here is derived from an EMBL/GenBank/DDBJ whole genome shotgun (WGS) entry which is preliminary data.</text>
</comment>
<accession>A0ACB9SU43</accession>
<evidence type="ECO:0000313" key="1">
    <source>
        <dbReference type="EMBL" id="KAI4457021.1"/>
    </source>
</evidence>
<protein>
    <submittedName>
        <fullName evidence="1">Ankyrin repeat domain 40</fullName>
    </submittedName>
</protein>
<organism evidence="1 2">
    <name type="scientific">Holotrichia oblita</name>
    <name type="common">Chafer beetle</name>
    <dbReference type="NCBI Taxonomy" id="644536"/>
    <lineage>
        <taxon>Eukaryota</taxon>
        <taxon>Metazoa</taxon>
        <taxon>Ecdysozoa</taxon>
        <taxon>Arthropoda</taxon>
        <taxon>Hexapoda</taxon>
        <taxon>Insecta</taxon>
        <taxon>Pterygota</taxon>
        <taxon>Neoptera</taxon>
        <taxon>Endopterygota</taxon>
        <taxon>Coleoptera</taxon>
        <taxon>Polyphaga</taxon>
        <taxon>Scarabaeiformia</taxon>
        <taxon>Scarabaeidae</taxon>
        <taxon>Melolonthinae</taxon>
        <taxon>Holotrichia</taxon>
    </lineage>
</organism>
<keyword evidence="2" id="KW-1185">Reference proteome</keyword>
<name>A0ACB9SU43_HOLOL</name>
<evidence type="ECO:0000313" key="2">
    <source>
        <dbReference type="Proteomes" id="UP001056778"/>
    </source>
</evidence>